<dbReference type="NCBIfam" id="NF002837">
    <property type="entry name" value="PRK03059.1"/>
    <property type="match status" value="1"/>
</dbReference>
<keyword evidence="4" id="KW-0378">Hydrolase</keyword>
<dbReference type="AlphaFoldDB" id="E6QRA3"/>
<dbReference type="InterPro" id="IPR006674">
    <property type="entry name" value="HD_domain"/>
</dbReference>
<dbReference type="EMBL" id="CABR01000050">
    <property type="protein sequence ID" value="CBI09775.1"/>
    <property type="molecule type" value="Genomic_DNA"/>
</dbReference>
<dbReference type="GO" id="GO:0008773">
    <property type="term" value="F:[protein-PII] uridylyltransferase activity"/>
    <property type="evidence" value="ECO:0007669"/>
    <property type="project" value="UniProtKB-EC"/>
</dbReference>
<dbReference type="CDD" id="cd05401">
    <property type="entry name" value="NT_GlnE_GlnD_like"/>
    <property type="match status" value="1"/>
</dbReference>
<evidence type="ECO:0000259" key="7">
    <source>
        <dbReference type="PROSITE" id="PS51671"/>
    </source>
</evidence>
<dbReference type="SUPFAM" id="SSF81301">
    <property type="entry name" value="Nucleotidyltransferase"/>
    <property type="match status" value="1"/>
</dbReference>
<dbReference type="NCBIfam" id="TIGR01693">
    <property type="entry name" value="UTase_glnD"/>
    <property type="match status" value="1"/>
</dbReference>
<dbReference type="SUPFAM" id="SSF109604">
    <property type="entry name" value="HD-domain/PDEase-like"/>
    <property type="match status" value="1"/>
</dbReference>
<organism evidence="9">
    <name type="scientific">mine drainage metagenome</name>
    <dbReference type="NCBI Taxonomy" id="410659"/>
    <lineage>
        <taxon>unclassified sequences</taxon>
        <taxon>metagenomes</taxon>
        <taxon>ecological metagenomes</taxon>
    </lineage>
</organism>
<dbReference type="SUPFAM" id="SSF55021">
    <property type="entry name" value="ACT-like"/>
    <property type="match status" value="2"/>
</dbReference>
<comment type="caution">
    <text evidence="9">The sequence shown here is derived from an EMBL/GenBank/DDBJ whole genome shotgun (WGS) entry which is preliminary data.</text>
</comment>
<dbReference type="InterPro" id="IPR043519">
    <property type="entry name" value="NT_sf"/>
</dbReference>
<dbReference type="Gene3D" id="1.10.3090.10">
    <property type="entry name" value="cca-adding enzyme, domain 2"/>
    <property type="match status" value="1"/>
</dbReference>
<dbReference type="CDD" id="cd00077">
    <property type="entry name" value="HDc"/>
    <property type="match status" value="1"/>
</dbReference>
<keyword evidence="2 9" id="KW-0548">Nucleotidyltransferase</keyword>
<evidence type="ECO:0000256" key="2">
    <source>
        <dbReference type="ARBA" id="ARBA00022695"/>
    </source>
</evidence>
<dbReference type="PANTHER" id="PTHR47320:SF1">
    <property type="entry name" value="BIFUNCTIONAL URIDYLYLTRANSFERASE_URIDYLYL-REMOVING ENZYME"/>
    <property type="match status" value="1"/>
</dbReference>
<sequence>MAQQKLNPTEMWRDRFRASREQAWQTFVNGASVRSLLSHQTRLTDQLLQDIWQALQLPYTAALVAVGGYGRRELFPYSDIDLLILLSEAPSAIEQASIEQFITLLWDIGLEVGHSVRTVTDCLEESAADLTTQTNLLEARFLTGNRVLYQQFQQQFFAALAPRLFFEGKISELDQRHARFNDSEGQLEPNIKESPGGLRDLHTLRWLSQVVGIGNQWRDLVTAGLLNAAEARQMQRLERILFDMRVRLHATAGRSEDRLLFAYQGQLAQQYAISASTQRRASELLMQRYYRVSKMVAQMCDILLPSLRARAFGNPELTAVAINARFQIRDNLLKLVDEHLFEREPRAIFESFLLLQQHSELSGMSASTLRALWRARHVINKHFRQDPVNHKQFLQLLRAPQGVTSALRDLNRYGILGRYIPAFGRIVGQMQHDLFHIYTVDAHILTVLRNLRRLTVPELAHEYPLASRLISGFPQVEVLYLAALFHDIAKGRGGDHSQLGRSDARRFCRLHQLDAADTELVVWLVQEHLKFSSVAQKQDLSDPDVIARFVAHIPDQRHLIALYLLTVCDIRGTSPTVWNAWKGKLLEDLFYASKQCLTGDMPPLDGVDQKKALATQLLGLYDLVPDMGNDLWKQLDNSYFMRHSPAEIAWHCRQLWQNVHTPTPIVRAHLSPDGAGIQVMIYTPDESSLFARICAFFDQIRFTIVDAKIQTTRHGYALDSFIVLDPQGHGSSYRDFLQHIESELTQQLLTDAPIKAHAQGRISRQLKHFPIDAEIQLRADEKGRFYSLNLVAGDRPGLLFSIAQMLYRHHIHLHLAKIGTLGERAEDNFLIWGDTLNQVQARTKFETDLLEILNA</sequence>
<accession>E6QRA3</accession>
<dbReference type="CDD" id="cd04900">
    <property type="entry name" value="ACT_UUR-like_1"/>
    <property type="match status" value="1"/>
</dbReference>
<dbReference type="SUPFAM" id="SSF81593">
    <property type="entry name" value="Nucleotidyltransferase substrate binding subunit/domain"/>
    <property type="match status" value="1"/>
</dbReference>
<dbReference type="Pfam" id="PF08335">
    <property type="entry name" value="GlnD_UR_UTase"/>
    <property type="match status" value="1"/>
</dbReference>
<dbReference type="InterPro" id="IPR002934">
    <property type="entry name" value="Polymerase_NTP_transf_dom"/>
</dbReference>
<name>E6QRA3_9ZZZZ</name>
<dbReference type="GO" id="GO:0016787">
    <property type="term" value="F:hydrolase activity"/>
    <property type="evidence" value="ECO:0007669"/>
    <property type="project" value="UniProtKB-KW"/>
</dbReference>
<feature type="domain" description="ACT" evidence="7">
    <location>
        <begin position="678"/>
        <end position="754"/>
    </location>
</feature>
<evidence type="ECO:0000256" key="1">
    <source>
        <dbReference type="ARBA" id="ARBA00022679"/>
    </source>
</evidence>
<dbReference type="PROSITE" id="PS51831">
    <property type="entry name" value="HD"/>
    <property type="match status" value="1"/>
</dbReference>
<keyword evidence="1 9" id="KW-0808">Transferase</keyword>
<keyword evidence="5" id="KW-0460">Magnesium</keyword>
<keyword evidence="3" id="KW-0677">Repeat</keyword>
<proteinExistence type="inferred from homology"/>
<protein>
    <submittedName>
        <fullName evidence="9">(Protein-PII) uridylyltransferase (PII uridylyl-transferase) (Uridylyl-removing enzyme) (UTase)</fullName>
        <ecNumber evidence="9">2.7.7.59</ecNumber>
    </submittedName>
</protein>
<dbReference type="PANTHER" id="PTHR47320">
    <property type="entry name" value="BIFUNCTIONAL URIDYLYLTRANSFERASE/URIDYLYL-REMOVING ENZYME"/>
    <property type="match status" value="1"/>
</dbReference>
<feature type="domain" description="HD" evidence="8">
    <location>
        <begin position="440"/>
        <end position="592"/>
    </location>
</feature>
<dbReference type="PROSITE" id="PS51671">
    <property type="entry name" value="ACT"/>
    <property type="match status" value="2"/>
</dbReference>
<keyword evidence="6" id="KW-0511">Multifunctional enzyme</keyword>
<evidence type="ECO:0000259" key="8">
    <source>
        <dbReference type="PROSITE" id="PS51831"/>
    </source>
</evidence>
<feature type="domain" description="ACT" evidence="7">
    <location>
        <begin position="787"/>
        <end position="855"/>
    </location>
</feature>
<dbReference type="InterPro" id="IPR045865">
    <property type="entry name" value="ACT-like_dom_sf"/>
</dbReference>
<evidence type="ECO:0000313" key="9">
    <source>
        <dbReference type="EMBL" id="CBI09775.1"/>
    </source>
</evidence>
<evidence type="ECO:0000256" key="6">
    <source>
        <dbReference type="ARBA" id="ARBA00023268"/>
    </source>
</evidence>
<dbReference type="Pfam" id="PF01966">
    <property type="entry name" value="HD"/>
    <property type="match status" value="1"/>
</dbReference>
<reference evidence="9" key="1">
    <citation type="submission" date="2009-10" db="EMBL/GenBank/DDBJ databases">
        <title>Diversity of trophic interactions inside an arsenic-rich microbial ecosystem.</title>
        <authorList>
            <person name="Bertin P.N."/>
            <person name="Heinrich-Salmeron A."/>
            <person name="Pelletier E."/>
            <person name="Goulhen-Chollet F."/>
            <person name="Arsene-Ploetze F."/>
            <person name="Gallien S."/>
            <person name="Calteau A."/>
            <person name="Vallenet D."/>
            <person name="Casiot C."/>
            <person name="Chane-Woon-Ming B."/>
            <person name="Giloteaux L."/>
            <person name="Barakat M."/>
            <person name="Bonnefoy V."/>
            <person name="Bruneel O."/>
            <person name="Chandler M."/>
            <person name="Cleiss J."/>
            <person name="Duran R."/>
            <person name="Elbaz-Poulichet F."/>
            <person name="Fonknechten N."/>
            <person name="Lauga B."/>
            <person name="Mornico D."/>
            <person name="Ortet P."/>
            <person name="Schaeffer C."/>
            <person name="Siguier P."/>
            <person name="Alexander Thil Smith A."/>
            <person name="Van Dorsselaer A."/>
            <person name="Weissenbach J."/>
            <person name="Medigue C."/>
            <person name="Le Paslier D."/>
        </authorList>
    </citation>
    <scope>NUCLEOTIDE SEQUENCE</scope>
</reference>
<gene>
    <name evidence="9" type="primary">glnD</name>
    <name evidence="9" type="ORF">CARN7_0518</name>
</gene>
<dbReference type="InterPro" id="IPR003607">
    <property type="entry name" value="HD/PDEase_dom"/>
</dbReference>
<dbReference type="InterPro" id="IPR013546">
    <property type="entry name" value="PII_UdlTrfase/GS_AdlTrfase"/>
</dbReference>
<dbReference type="EC" id="2.7.7.59" evidence="9"/>
<dbReference type="InterPro" id="IPR010043">
    <property type="entry name" value="UTase/UR"/>
</dbReference>
<evidence type="ECO:0000256" key="5">
    <source>
        <dbReference type="ARBA" id="ARBA00022842"/>
    </source>
</evidence>
<dbReference type="PIRSF" id="PIRSF006288">
    <property type="entry name" value="PII_uridyltransf"/>
    <property type="match status" value="1"/>
</dbReference>
<dbReference type="InterPro" id="IPR002912">
    <property type="entry name" value="ACT_dom"/>
</dbReference>
<evidence type="ECO:0000256" key="3">
    <source>
        <dbReference type="ARBA" id="ARBA00022737"/>
    </source>
</evidence>
<evidence type="ECO:0000256" key="4">
    <source>
        <dbReference type="ARBA" id="ARBA00022801"/>
    </source>
</evidence>
<dbReference type="Pfam" id="PF01909">
    <property type="entry name" value="NTP_transf_2"/>
    <property type="match status" value="1"/>
</dbReference>
<dbReference type="SMART" id="SM00471">
    <property type="entry name" value="HDc"/>
    <property type="match status" value="1"/>
</dbReference>
<dbReference type="HAMAP" id="MF_00277">
    <property type="entry name" value="PII_uridylyl_transf"/>
    <property type="match status" value="1"/>
</dbReference>